<evidence type="ECO:0000313" key="5">
    <source>
        <dbReference type="EMBL" id="MBB4640196.1"/>
    </source>
</evidence>
<dbReference type="Pfam" id="PF13439">
    <property type="entry name" value="Glyco_transf_4"/>
    <property type="match status" value="1"/>
</dbReference>
<gene>
    <name evidence="5" type="ORF">HNQ99_000484</name>
</gene>
<dbReference type="EC" id="2.4.1.291" evidence="5"/>
<dbReference type="PANTHER" id="PTHR12526:SF510">
    <property type="entry name" value="D-INOSITOL 3-PHOSPHATE GLYCOSYLTRANSFERASE"/>
    <property type="match status" value="1"/>
</dbReference>
<reference evidence="5 6" key="1">
    <citation type="submission" date="2020-08" db="EMBL/GenBank/DDBJ databases">
        <title>Genomic Encyclopedia of Type Strains, Phase IV (KMG-IV): sequencing the most valuable type-strain genomes for metagenomic binning, comparative biology and taxonomic classification.</title>
        <authorList>
            <person name="Goeker M."/>
        </authorList>
    </citation>
    <scope>NUCLEOTIDE SEQUENCE [LARGE SCALE GENOMIC DNA]</scope>
    <source>
        <strain evidence="5 6">DSM 7465</strain>
    </source>
</reference>
<feature type="region of interest" description="Disordered" evidence="3">
    <location>
        <begin position="377"/>
        <end position="397"/>
    </location>
</feature>
<dbReference type="InterPro" id="IPR028098">
    <property type="entry name" value="Glyco_trans_4-like_N"/>
</dbReference>
<comment type="caution">
    <text evidence="5">The sequence shown here is derived from an EMBL/GenBank/DDBJ whole genome shotgun (WGS) entry which is preliminary data.</text>
</comment>
<dbReference type="Proteomes" id="UP000575068">
    <property type="component" value="Unassembled WGS sequence"/>
</dbReference>
<dbReference type="AlphaFoldDB" id="A0A840HRM1"/>
<dbReference type="EMBL" id="JACHOV010000002">
    <property type="protein sequence ID" value="MBB4640196.1"/>
    <property type="molecule type" value="Genomic_DNA"/>
</dbReference>
<keyword evidence="1 5" id="KW-0328">Glycosyltransferase</keyword>
<evidence type="ECO:0000256" key="2">
    <source>
        <dbReference type="ARBA" id="ARBA00022679"/>
    </source>
</evidence>
<dbReference type="CDD" id="cd03811">
    <property type="entry name" value="GT4_GT28_WabH-like"/>
    <property type="match status" value="1"/>
</dbReference>
<dbReference type="Pfam" id="PF13692">
    <property type="entry name" value="Glyco_trans_1_4"/>
    <property type="match status" value="1"/>
</dbReference>
<dbReference type="Gene3D" id="3.40.50.2000">
    <property type="entry name" value="Glycogen Phosphorylase B"/>
    <property type="match status" value="2"/>
</dbReference>
<dbReference type="PANTHER" id="PTHR12526">
    <property type="entry name" value="GLYCOSYLTRANSFERASE"/>
    <property type="match status" value="1"/>
</dbReference>
<evidence type="ECO:0000256" key="3">
    <source>
        <dbReference type="SAM" id="MobiDB-lite"/>
    </source>
</evidence>
<keyword evidence="2 5" id="KW-0808">Transferase</keyword>
<organism evidence="5 6">
    <name type="scientific">Rhizorhapis suberifaciens</name>
    <name type="common">corky root of lettuce</name>
    <dbReference type="NCBI Taxonomy" id="13656"/>
    <lineage>
        <taxon>Bacteria</taxon>
        <taxon>Pseudomonadati</taxon>
        <taxon>Pseudomonadota</taxon>
        <taxon>Alphaproteobacteria</taxon>
        <taxon>Sphingomonadales</taxon>
        <taxon>Sphingomonadaceae</taxon>
        <taxon>Rhizorhapis</taxon>
    </lineage>
</organism>
<dbReference type="SUPFAM" id="SSF53756">
    <property type="entry name" value="UDP-Glycosyltransferase/glycogen phosphorylase"/>
    <property type="match status" value="1"/>
</dbReference>
<evidence type="ECO:0000313" key="6">
    <source>
        <dbReference type="Proteomes" id="UP000575068"/>
    </source>
</evidence>
<dbReference type="GO" id="GO:0016757">
    <property type="term" value="F:glycosyltransferase activity"/>
    <property type="evidence" value="ECO:0007669"/>
    <property type="project" value="UniProtKB-KW"/>
</dbReference>
<evidence type="ECO:0000256" key="1">
    <source>
        <dbReference type="ARBA" id="ARBA00022676"/>
    </source>
</evidence>
<sequence length="397" mass="42593">MRRKALFIINSLAGGGAERVMTTLLEGSSPWRDRFDIGLALLDREEAAYNPPSWIKTYRLDCGGRFLASLWAARQLVSRLQPDVTISFLTRSNAANILATAGYPTACLISERVNASAHLNHGLGGLAARTLVRLTYPRADRVIAVSQGVASDLEQNFHVRADRISVIANPVHHDRIATMSEAPSGVALEGEYIAAAGRLVPNKNFSMLIDAFARAQLPASLVILGEGPLRGALEQQVEELGLAGRVLMPGFLENPFAVLRRASLFALPSNAEGFPNGMVEAMACGLPIVAANCASGPSEILLGKAREEVDGIVHGPAGAVVPQNDPDAFAEALKTVFQPGGRNGRGAAALELSRQFSVERTAERYWKTIEAALPPVETEPRSVAPPAAKHKIREQRF</sequence>
<dbReference type="RefSeq" id="WP_322790299.1">
    <property type="nucleotide sequence ID" value="NZ_JACHOV010000002.1"/>
</dbReference>
<feature type="domain" description="Glycosyltransferase subfamily 4-like N-terminal" evidence="4">
    <location>
        <begin position="15"/>
        <end position="175"/>
    </location>
</feature>
<proteinExistence type="predicted"/>
<keyword evidence="6" id="KW-1185">Reference proteome</keyword>
<evidence type="ECO:0000259" key="4">
    <source>
        <dbReference type="Pfam" id="PF13439"/>
    </source>
</evidence>
<feature type="compositionally biased region" description="Basic residues" evidence="3">
    <location>
        <begin position="388"/>
        <end position="397"/>
    </location>
</feature>
<accession>A0A840HRM1</accession>
<name>A0A840HRM1_9SPHN</name>
<protein>
    <submittedName>
        <fullName evidence="5">N-acetylgalactosamine-N, N'-diacetylbacillosaminyl-diphospho-undecaprenol 4-alpha-N-acetylgalactosaminyltransferase</fullName>
        <ecNumber evidence="5">2.4.1.291</ecNumber>
    </submittedName>
</protein>